<keyword evidence="7" id="KW-1185">Reference proteome</keyword>
<evidence type="ECO:0000256" key="1">
    <source>
        <dbReference type="ARBA" id="ARBA00005495"/>
    </source>
</evidence>
<evidence type="ECO:0000256" key="3">
    <source>
        <dbReference type="ARBA" id="ARBA00022833"/>
    </source>
</evidence>
<name>A0ABT9EHV0_9SPHN</name>
<gene>
    <name evidence="6" type="ORF">Q5H91_04905</name>
</gene>
<dbReference type="InterPro" id="IPR011057">
    <property type="entry name" value="Mss4-like_sf"/>
</dbReference>
<dbReference type="InterPro" id="IPR006913">
    <property type="entry name" value="CENP-V/GFA"/>
</dbReference>
<evidence type="ECO:0000313" key="7">
    <source>
        <dbReference type="Proteomes" id="UP001230685"/>
    </source>
</evidence>
<dbReference type="EMBL" id="JAUUDS010000001">
    <property type="protein sequence ID" value="MDP1026541.1"/>
    <property type="molecule type" value="Genomic_DNA"/>
</dbReference>
<evidence type="ECO:0000259" key="5">
    <source>
        <dbReference type="PROSITE" id="PS51891"/>
    </source>
</evidence>
<comment type="similarity">
    <text evidence="1">Belongs to the Gfa family.</text>
</comment>
<dbReference type="PANTHER" id="PTHR33337">
    <property type="entry name" value="GFA DOMAIN-CONTAINING PROTEIN"/>
    <property type="match status" value="1"/>
</dbReference>
<dbReference type="RefSeq" id="WP_305172099.1">
    <property type="nucleotide sequence ID" value="NZ_JAUUDS010000001.1"/>
</dbReference>
<dbReference type="Gene3D" id="3.90.1590.10">
    <property type="entry name" value="glutathione-dependent formaldehyde- activating enzyme (gfa)"/>
    <property type="match status" value="1"/>
</dbReference>
<reference evidence="6 7" key="1">
    <citation type="submission" date="2023-07" db="EMBL/GenBank/DDBJ databases">
        <authorList>
            <person name="Kim M.K."/>
        </authorList>
    </citation>
    <scope>NUCLEOTIDE SEQUENCE [LARGE SCALE GENOMIC DNA]</scope>
    <source>
        <strain evidence="6 7">KR1UV-12</strain>
    </source>
</reference>
<protein>
    <submittedName>
        <fullName evidence="6">GFA family protein</fullName>
    </submittedName>
</protein>
<evidence type="ECO:0000256" key="4">
    <source>
        <dbReference type="ARBA" id="ARBA00023239"/>
    </source>
</evidence>
<sequence length="132" mass="14123">MSYAGHCRCGAISWHAEGEPAHASLCHCAECTRSAGAYVVGWALFPQAAVTITGSPQDYESSPGTIRQFCGTCGTGLFYRNESIFPGQVDIQTATLDDPAALPPQARIQVADAPGWFEHFDALPTFARFPEA</sequence>
<proteinExistence type="inferred from homology"/>
<accession>A0ABT9EHV0</accession>
<comment type="caution">
    <text evidence="6">The sequence shown here is derived from an EMBL/GenBank/DDBJ whole genome shotgun (WGS) entry which is preliminary data.</text>
</comment>
<dbReference type="PROSITE" id="PS51891">
    <property type="entry name" value="CENP_V_GFA"/>
    <property type="match status" value="1"/>
</dbReference>
<evidence type="ECO:0000256" key="2">
    <source>
        <dbReference type="ARBA" id="ARBA00022723"/>
    </source>
</evidence>
<feature type="domain" description="CENP-V/GFA" evidence="5">
    <location>
        <begin position="3"/>
        <end position="117"/>
    </location>
</feature>
<evidence type="ECO:0000313" key="6">
    <source>
        <dbReference type="EMBL" id="MDP1026541.1"/>
    </source>
</evidence>
<keyword evidence="2" id="KW-0479">Metal-binding</keyword>
<keyword evidence="3" id="KW-0862">Zinc</keyword>
<dbReference type="PANTHER" id="PTHR33337:SF40">
    <property type="entry name" value="CENP-V_GFA DOMAIN-CONTAINING PROTEIN-RELATED"/>
    <property type="match status" value="1"/>
</dbReference>
<dbReference type="Proteomes" id="UP001230685">
    <property type="component" value="Unassembled WGS sequence"/>
</dbReference>
<keyword evidence="4" id="KW-0456">Lyase</keyword>
<dbReference type="Pfam" id="PF04828">
    <property type="entry name" value="GFA"/>
    <property type="match status" value="1"/>
</dbReference>
<dbReference type="SUPFAM" id="SSF51316">
    <property type="entry name" value="Mss4-like"/>
    <property type="match status" value="1"/>
</dbReference>
<organism evidence="6 7">
    <name type="scientific">Sphingomonas aurea</name>
    <dbReference type="NCBI Taxonomy" id="3063994"/>
    <lineage>
        <taxon>Bacteria</taxon>
        <taxon>Pseudomonadati</taxon>
        <taxon>Pseudomonadota</taxon>
        <taxon>Alphaproteobacteria</taxon>
        <taxon>Sphingomonadales</taxon>
        <taxon>Sphingomonadaceae</taxon>
        <taxon>Sphingomonas</taxon>
    </lineage>
</organism>